<dbReference type="OrthoDB" id="8954335at2759"/>
<dbReference type="EMBL" id="CAJVPV010020423">
    <property type="protein sequence ID" value="CAG8714604.1"/>
    <property type="molecule type" value="Genomic_DNA"/>
</dbReference>
<proteinExistence type="predicted"/>
<protein>
    <submittedName>
        <fullName evidence="2">14696_t:CDS:1</fullName>
    </submittedName>
</protein>
<evidence type="ECO:0000313" key="2">
    <source>
        <dbReference type="EMBL" id="CAG8714604.1"/>
    </source>
</evidence>
<comment type="caution">
    <text evidence="2">The sequence shown here is derived from an EMBL/GenBank/DDBJ whole genome shotgun (WGS) entry which is preliminary data.</text>
</comment>
<gene>
    <name evidence="2" type="ORF">AMORRO_LOCUS12915</name>
</gene>
<dbReference type="Proteomes" id="UP000789342">
    <property type="component" value="Unassembled WGS sequence"/>
</dbReference>
<evidence type="ECO:0000313" key="3">
    <source>
        <dbReference type="Proteomes" id="UP000789342"/>
    </source>
</evidence>
<keyword evidence="3" id="KW-1185">Reference proteome</keyword>
<reference evidence="2" key="1">
    <citation type="submission" date="2021-06" db="EMBL/GenBank/DDBJ databases">
        <authorList>
            <person name="Kallberg Y."/>
            <person name="Tangrot J."/>
            <person name="Rosling A."/>
        </authorList>
    </citation>
    <scope>NUCLEOTIDE SEQUENCE</scope>
    <source>
        <strain evidence="2">CL551</strain>
    </source>
</reference>
<sequence length="302" mass="32279">SERVNNNIGGGSNVNWGNGSSSGSGSWINGSGSMSASGSWMSGSGSMSASGSWISGNGGVNVHRLNDYDFELQVGNERHANVPILVVGTKADLVKQELTGRQRRYSIVDEYGGDCVNLCTLAPTHFEPNSIASEKIDAFFDKVIDKKFGFAEHLTSPSYGNLGTSSSALTNRDDRRRVINNVGVSNSIMTNGLPPSPGLSGFTGYANSNAGGNAHPRISGAAKDISPAKKQHWNGFRGSTIYSSQPMNEDINGSSRPPPPPNNNNHSLRESRSSSATNLRESYNAKDRLNDNRMESKMDFVN</sequence>
<dbReference type="AlphaFoldDB" id="A0A9N9NA45"/>
<organism evidence="2 3">
    <name type="scientific">Acaulospora morrowiae</name>
    <dbReference type="NCBI Taxonomy" id="94023"/>
    <lineage>
        <taxon>Eukaryota</taxon>
        <taxon>Fungi</taxon>
        <taxon>Fungi incertae sedis</taxon>
        <taxon>Mucoromycota</taxon>
        <taxon>Glomeromycotina</taxon>
        <taxon>Glomeromycetes</taxon>
        <taxon>Diversisporales</taxon>
        <taxon>Acaulosporaceae</taxon>
        <taxon>Acaulospora</taxon>
    </lineage>
</organism>
<feature type="compositionally biased region" description="Basic and acidic residues" evidence="1">
    <location>
        <begin position="283"/>
        <end position="302"/>
    </location>
</feature>
<accession>A0A9N9NA45</accession>
<feature type="compositionally biased region" description="Polar residues" evidence="1">
    <location>
        <begin position="240"/>
        <end position="255"/>
    </location>
</feature>
<evidence type="ECO:0000256" key="1">
    <source>
        <dbReference type="SAM" id="MobiDB-lite"/>
    </source>
</evidence>
<feature type="region of interest" description="Disordered" evidence="1">
    <location>
        <begin position="1"/>
        <end position="21"/>
    </location>
</feature>
<name>A0A9N9NA45_9GLOM</name>
<feature type="non-terminal residue" evidence="2">
    <location>
        <position position="1"/>
    </location>
</feature>
<feature type="region of interest" description="Disordered" evidence="1">
    <location>
        <begin position="232"/>
        <end position="302"/>
    </location>
</feature>